<dbReference type="RefSeq" id="WP_271278360.1">
    <property type="nucleotide sequence ID" value="NZ_BAABFD010000006.1"/>
</dbReference>
<protein>
    <submittedName>
        <fullName evidence="2">DUF302 domain-containing protein</fullName>
    </submittedName>
</protein>
<gene>
    <name evidence="2" type="ORF">OUY24_27295</name>
</gene>
<evidence type="ECO:0000259" key="1">
    <source>
        <dbReference type="Pfam" id="PF03625"/>
    </source>
</evidence>
<comment type="caution">
    <text evidence="2">The sequence shown here is derived from an EMBL/GenBank/DDBJ whole genome shotgun (WGS) entry which is preliminary data.</text>
</comment>
<sequence length="136" mass="14761">MRDDCGLVTISGHEAFDKTVDDVCAAVTAAGYHVFARVDHTENAVRAGRELPPTTLVLFGEPTVGTDLIAERRTAAIDLPSKILVWQDGDAVRLTYNTADWLVRRHGVEREGAAAARTLEEATEQICRRTAASARA</sequence>
<evidence type="ECO:0000313" key="2">
    <source>
        <dbReference type="EMBL" id="MDA0644350.1"/>
    </source>
</evidence>
<organism evidence="2 3">
    <name type="scientific">Nonomuraea ferruginea</name>
    <dbReference type="NCBI Taxonomy" id="46174"/>
    <lineage>
        <taxon>Bacteria</taxon>
        <taxon>Bacillati</taxon>
        <taxon>Actinomycetota</taxon>
        <taxon>Actinomycetes</taxon>
        <taxon>Streptosporangiales</taxon>
        <taxon>Streptosporangiaceae</taxon>
        <taxon>Nonomuraea</taxon>
    </lineage>
</organism>
<dbReference type="Gene3D" id="3.30.310.70">
    <property type="entry name" value="TT1751-like domain"/>
    <property type="match status" value="1"/>
</dbReference>
<dbReference type="EMBL" id="JAPNUD010000094">
    <property type="protein sequence ID" value="MDA0644350.1"/>
    <property type="molecule type" value="Genomic_DNA"/>
</dbReference>
<dbReference type="PANTHER" id="PTHR38342:SF2">
    <property type="entry name" value="INNER MEMBRANE OR EXPORTED"/>
    <property type="match status" value="1"/>
</dbReference>
<dbReference type="InterPro" id="IPR035923">
    <property type="entry name" value="TT1751-like_sf"/>
</dbReference>
<accession>A0ABT4T4K8</accession>
<dbReference type="Pfam" id="PF03625">
    <property type="entry name" value="DUF302"/>
    <property type="match status" value="1"/>
</dbReference>
<dbReference type="SUPFAM" id="SSF103247">
    <property type="entry name" value="TT1751-like"/>
    <property type="match status" value="1"/>
</dbReference>
<evidence type="ECO:0000313" key="3">
    <source>
        <dbReference type="Proteomes" id="UP001212498"/>
    </source>
</evidence>
<dbReference type="PANTHER" id="PTHR38342">
    <property type="entry name" value="SLR5037 PROTEIN"/>
    <property type="match status" value="1"/>
</dbReference>
<feature type="domain" description="DUF302" evidence="1">
    <location>
        <begin position="38"/>
        <end position="97"/>
    </location>
</feature>
<dbReference type="CDD" id="cd14797">
    <property type="entry name" value="DUF302"/>
    <property type="match status" value="1"/>
</dbReference>
<keyword evidence="3" id="KW-1185">Reference proteome</keyword>
<dbReference type="InterPro" id="IPR005180">
    <property type="entry name" value="DUF302"/>
</dbReference>
<reference evidence="2 3" key="1">
    <citation type="submission" date="2022-11" db="EMBL/GenBank/DDBJ databases">
        <title>Nonomuraea corallina sp. nov., a new species of the genus Nonomuraea isolated from sea side sediment in Thai sea.</title>
        <authorList>
            <person name="Ngamcharungchit C."/>
            <person name="Matsumoto A."/>
            <person name="Suriyachadkun C."/>
            <person name="Panbangred W."/>
            <person name="Inahashi Y."/>
            <person name="Intra B."/>
        </authorList>
    </citation>
    <scope>NUCLEOTIDE SEQUENCE [LARGE SCALE GENOMIC DNA]</scope>
    <source>
        <strain evidence="2 3">DSM 43553</strain>
    </source>
</reference>
<proteinExistence type="predicted"/>
<dbReference type="Proteomes" id="UP001212498">
    <property type="component" value="Unassembled WGS sequence"/>
</dbReference>
<name>A0ABT4T4K8_9ACTN</name>